<dbReference type="RefSeq" id="WP_124737535.1">
    <property type="nucleotide sequence ID" value="NZ_CP034086.1"/>
</dbReference>
<evidence type="ECO:0000256" key="1">
    <source>
        <dbReference type="SAM" id="SignalP"/>
    </source>
</evidence>
<organism evidence="2 3">
    <name type="scientific">Methylocystis rosea</name>
    <dbReference type="NCBI Taxonomy" id="173366"/>
    <lineage>
        <taxon>Bacteria</taxon>
        <taxon>Pseudomonadati</taxon>
        <taxon>Pseudomonadota</taxon>
        <taxon>Alphaproteobacteria</taxon>
        <taxon>Hyphomicrobiales</taxon>
        <taxon>Methylocystaceae</taxon>
        <taxon>Methylocystis</taxon>
    </lineage>
</organism>
<gene>
    <name evidence="2" type="ORF">EHO51_02335</name>
</gene>
<keyword evidence="1" id="KW-0732">Signal</keyword>
<protein>
    <submittedName>
        <fullName evidence="2">DUF2380 domain-containing protein</fullName>
    </submittedName>
</protein>
<dbReference type="AlphaFoldDB" id="A0A3G8M3S8"/>
<dbReference type="EMBL" id="CP034086">
    <property type="protein sequence ID" value="AZG75670.1"/>
    <property type="molecule type" value="Genomic_DNA"/>
</dbReference>
<feature type="chain" id="PRO_5017935586" evidence="1">
    <location>
        <begin position="27"/>
        <end position="175"/>
    </location>
</feature>
<name>A0A3G8M3S8_9HYPH</name>
<reference evidence="2 3" key="1">
    <citation type="submission" date="2018-11" db="EMBL/GenBank/DDBJ databases">
        <title>Genome squencing of methanotrophic bacteria isolated from alkaline groundwater in Korea.</title>
        <authorList>
            <person name="Nguyen L.N."/>
        </authorList>
    </citation>
    <scope>NUCLEOTIDE SEQUENCE [LARGE SCALE GENOMIC DNA]</scope>
    <source>
        <strain evidence="2 3">GW6</strain>
    </source>
</reference>
<dbReference type="KEGG" id="mros:EHO51_02335"/>
<proteinExistence type="predicted"/>
<evidence type="ECO:0000313" key="3">
    <source>
        <dbReference type="Proteomes" id="UP000273982"/>
    </source>
</evidence>
<sequence>MIDRRGLLGFALLLPLPLSQAASALAEEPRKRLLVLDFELVDTSNEPVDQSAEHAKRLARARDDIGAGIAARRVYDVVDRGPIAADLDAILKQTYIRTCNGCELSLARKAGADLVLTGVVNKVSTLILSMGVSIARVSTGELIYHQGFDFRGDNDQSWARATKFFVDRIARDPLN</sequence>
<feature type="signal peptide" evidence="1">
    <location>
        <begin position="1"/>
        <end position="26"/>
    </location>
</feature>
<dbReference type="InterPro" id="IPR021698">
    <property type="entry name" value="DUF3280"/>
</dbReference>
<dbReference type="Proteomes" id="UP000273982">
    <property type="component" value="Chromosome"/>
</dbReference>
<accession>A0A3G8M3S8</accession>
<evidence type="ECO:0000313" key="2">
    <source>
        <dbReference type="EMBL" id="AZG75670.1"/>
    </source>
</evidence>
<dbReference type="Pfam" id="PF11684">
    <property type="entry name" value="DUF3280"/>
    <property type="match status" value="1"/>
</dbReference>